<protein>
    <submittedName>
        <fullName evidence="1">Uncharacterized protein</fullName>
    </submittedName>
</protein>
<organism evidence="1 2">
    <name type="scientific">Smallanthus sonchifolius</name>
    <dbReference type="NCBI Taxonomy" id="185202"/>
    <lineage>
        <taxon>Eukaryota</taxon>
        <taxon>Viridiplantae</taxon>
        <taxon>Streptophyta</taxon>
        <taxon>Embryophyta</taxon>
        <taxon>Tracheophyta</taxon>
        <taxon>Spermatophyta</taxon>
        <taxon>Magnoliopsida</taxon>
        <taxon>eudicotyledons</taxon>
        <taxon>Gunneridae</taxon>
        <taxon>Pentapetalae</taxon>
        <taxon>asterids</taxon>
        <taxon>campanulids</taxon>
        <taxon>Asterales</taxon>
        <taxon>Asteraceae</taxon>
        <taxon>Asteroideae</taxon>
        <taxon>Heliantheae alliance</taxon>
        <taxon>Millerieae</taxon>
        <taxon>Smallanthus</taxon>
    </lineage>
</organism>
<evidence type="ECO:0000313" key="1">
    <source>
        <dbReference type="EMBL" id="KAI3827703.1"/>
    </source>
</evidence>
<dbReference type="EMBL" id="CM042018">
    <property type="protein sequence ID" value="KAI3827703.1"/>
    <property type="molecule type" value="Genomic_DNA"/>
</dbReference>
<reference evidence="2" key="1">
    <citation type="journal article" date="2022" name="Mol. Ecol. Resour.">
        <title>The genomes of chicory, endive, great burdock and yacon provide insights into Asteraceae palaeo-polyploidization history and plant inulin production.</title>
        <authorList>
            <person name="Fan W."/>
            <person name="Wang S."/>
            <person name="Wang H."/>
            <person name="Wang A."/>
            <person name="Jiang F."/>
            <person name="Liu H."/>
            <person name="Zhao H."/>
            <person name="Xu D."/>
            <person name="Zhang Y."/>
        </authorList>
    </citation>
    <scope>NUCLEOTIDE SEQUENCE [LARGE SCALE GENOMIC DNA]</scope>
    <source>
        <strain evidence="2">cv. Yunnan</strain>
    </source>
</reference>
<name>A0ACB9K606_9ASTR</name>
<gene>
    <name evidence="1" type="ORF">L1987_01786</name>
</gene>
<proteinExistence type="predicted"/>
<comment type="caution">
    <text evidence="1">The sequence shown here is derived from an EMBL/GenBank/DDBJ whole genome shotgun (WGS) entry which is preliminary data.</text>
</comment>
<sequence>MNILITWMKSIMQFYIATNKLKSAKSDPFFEEIGAKGYPGDTGKVKKRENRQEYILLCDWMKRQLSDKVAKVQISDRISDDNSVLYDHDLDWREEVKKIVSTLNAGKVPCADVVSKQFQPIIGQTILRLTS</sequence>
<evidence type="ECO:0000313" key="2">
    <source>
        <dbReference type="Proteomes" id="UP001056120"/>
    </source>
</evidence>
<keyword evidence="2" id="KW-1185">Reference proteome</keyword>
<accession>A0ACB9K606</accession>
<dbReference type="Proteomes" id="UP001056120">
    <property type="component" value="Linkage Group LG01"/>
</dbReference>
<reference evidence="1 2" key="2">
    <citation type="journal article" date="2022" name="Mol. Ecol. Resour.">
        <title>The genomes of chicory, endive, great burdock and yacon provide insights into Asteraceae paleo-polyploidization history and plant inulin production.</title>
        <authorList>
            <person name="Fan W."/>
            <person name="Wang S."/>
            <person name="Wang H."/>
            <person name="Wang A."/>
            <person name="Jiang F."/>
            <person name="Liu H."/>
            <person name="Zhao H."/>
            <person name="Xu D."/>
            <person name="Zhang Y."/>
        </authorList>
    </citation>
    <scope>NUCLEOTIDE SEQUENCE [LARGE SCALE GENOMIC DNA]</scope>
    <source>
        <strain evidence="2">cv. Yunnan</strain>
        <tissue evidence="1">Leaves</tissue>
    </source>
</reference>